<evidence type="ECO:0000313" key="10">
    <source>
        <dbReference type="EMBL" id="CAL5219576.1"/>
    </source>
</evidence>
<feature type="transmembrane region" description="Helical" evidence="8">
    <location>
        <begin position="186"/>
        <end position="209"/>
    </location>
</feature>
<proteinExistence type="inferred from homology"/>
<accession>A0ABP1FKX7</accession>
<evidence type="ECO:0000256" key="6">
    <source>
        <dbReference type="ARBA" id="ARBA00023136"/>
    </source>
</evidence>
<keyword evidence="3 8" id="KW-0808">Transferase</keyword>
<dbReference type="EMBL" id="CAXHTA020000002">
    <property type="protein sequence ID" value="CAL5219576.1"/>
    <property type="molecule type" value="Genomic_DNA"/>
</dbReference>
<sequence length="337" mass="37264">MDETAMPKQAACWACGTSVILPCQNGLYAETYKCGWCGAITSPQKQPQNSSLLSRLAQGVRQGFVFVIWLVLLSVPSLGFTCVLPRLLTGPALFLNIAWAASLALNILFNFAAAIFRHPGPVELETGRDAAVPAGCFDNCYFCAPCQAPKPMLAHHCSRCRTCVMEMDHHCIFLNSCVGVNNMRHFLLMLSYLIVGCTYTMAACTCLLWQERVAVTSNWSRLLVPILRSGHFWEFFLITPRFLVTAPWWLAGNTYLMALVAGAIPGIALLLVSELRLIFRGQSYIESLQGRAPNTRPGRLRALRRVFGCTHPVLWPAMRWHPPPGTAAAALSYRKSA</sequence>
<evidence type="ECO:0000256" key="3">
    <source>
        <dbReference type="ARBA" id="ARBA00022679"/>
    </source>
</evidence>
<feature type="domain" description="Palmitoyltransferase DHHC" evidence="9">
    <location>
        <begin position="141"/>
        <end position="287"/>
    </location>
</feature>
<comment type="catalytic activity">
    <reaction evidence="8">
        <text>L-cysteinyl-[protein] + hexadecanoyl-CoA = S-hexadecanoyl-L-cysteinyl-[protein] + CoA</text>
        <dbReference type="Rhea" id="RHEA:36683"/>
        <dbReference type="Rhea" id="RHEA-COMP:10131"/>
        <dbReference type="Rhea" id="RHEA-COMP:11032"/>
        <dbReference type="ChEBI" id="CHEBI:29950"/>
        <dbReference type="ChEBI" id="CHEBI:57287"/>
        <dbReference type="ChEBI" id="CHEBI:57379"/>
        <dbReference type="ChEBI" id="CHEBI:74151"/>
        <dbReference type="EC" id="2.3.1.225"/>
    </reaction>
</comment>
<evidence type="ECO:0000256" key="5">
    <source>
        <dbReference type="ARBA" id="ARBA00022989"/>
    </source>
</evidence>
<comment type="domain">
    <text evidence="8">The DHHC domain is required for palmitoyltransferase activity.</text>
</comment>
<keyword evidence="6 8" id="KW-0472">Membrane</keyword>
<keyword evidence="7 8" id="KW-0012">Acyltransferase</keyword>
<comment type="similarity">
    <text evidence="2 8">Belongs to the DHHC palmitoyltransferase family.</text>
</comment>
<evidence type="ECO:0000313" key="11">
    <source>
        <dbReference type="Proteomes" id="UP001497392"/>
    </source>
</evidence>
<evidence type="ECO:0000256" key="8">
    <source>
        <dbReference type="RuleBase" id="RU079119"/>
    </source>
</evidence>
<feature type="transmembrane region" description="Helical" evidence="8">
    <location>
        <begin position="63"/>
        <end position="84"/>
    </location>
</feature>
<name>A0ABP1FKX7_9CHLO</name>
<dbReference type="InterPro" id="IPR039859">
    <property type="entry name" value="PFA4/ZDH16/20/ERF2-like"/>
</dbReference>
<comment type="subcellular location">
    <subcellularLocation>
        <location evidence="1">Membrane</location>
        <topology evidence="1">Multi-pass membrane protein</topology>
    </subcellularLocation>
</comment>
<organism evidence="10 11">
    <name type="scientific">Coccomyxa viridis</name>
    <dbReference type="NCBI Taxonomy" id="1274662"/>
    <lineage>
        <taxon>Eukaryota</taxon>
        <taxon>Viridiplantae</taxon>
        <taxon>Chlorophyta</taxon>
        <taxon>core chlorophytes</taxon>
        <taxon>Trebouxiophyceae</taxon>
        <taxon>Trebouxiophyceae incertae sedis</taxon>
        <taxon>Coccomyxaceae</taxon>
        <taxon>Coccomyxa</taxon>
    </lineage>
</organism>
<dbReference type="PANTHER" id="PTHR12246">
    <property type="entry name" value="PALMITOYLTRANSFERASE ZDHHC16"/>
    <property type="match status" value="1"/>
</dbReference>
<dbReference type="EC" id="2.3.1.225" evidence="8"/>
<protein>
    <recommendedName>
        <fullName evidence="8">S-acyltransferase</fullName>
        <ecNumber evidence="8">2.3.1.225</ecNumber>
    </recommendedName>
    <alternativeName>
        <fullName evidence="8">Palmitoyltransferase</fullName>
    </alternativeName>
</protein>
<feature type="transmembrane region" description="Helical" evidence="8">
    <location>
        <begin position="256"/>
        <end position="279"/>
    </location>
</feature>
<dbReference type="Pfam" id="PF01529">
    <property type="entry name" value="DHHC"/>
    <property type="match status" value="1"/>
</dbReference>
<keyword evidence="11" id="KW-1185">Reference proteome</keyword>
<comment type="caution">
    <text evidence="10">The sequence shown here is derived from an EMBL/GenBank/DDBJ whole genome shotgun (WGS) entry which is preliminary data.</text>
</comment>
<keyword evidence="4 8" id="KW-0812">Transmembrane</keyword>
<dbReference type="Proteomes" id="UP001497392">
    <property type="component" value="Unassembled WGS sequence"/>
</dbReference>
<feature type="transmembrane region" description="Helical" evidence="8">
    <location>
        <begin position="93"/>
        <end position="116"/>
    </location>
</feature>
<keyword evidence="5 8" id="KW-1133">Transmembrane helix</keyword>
<reference evidence="10 11" key="1">
    <citation type="submission" date="2024-06" db="EMBL/GenBank/DDBJ databases">
        <authorList>
            <person name="Kraege A."/>
            <person name="Thomma B."/>
        </authorList>
    </citation>
    <scope>NUCLEOTIDE SEQUENCE [LARGE SCALE GENOMIC DNA]</scope>
</reference>
<evidence type="ECO:0000256" key="2">
    <source>
        <dbReference type="ARBA" id="ARBA00008574"/>
    </source>
</evidence>
<evidence type="ECO:0000256" key="4">
    <source>
        <dbReference type="ARBA" id="ARBA00022692"/>
    </source>
</evidence>
<evidence type="ECO:0000256" key="7">
    <source>
        <dbReference type="ARBA" id="ARBA00023315"/>
    </source>
</evidence>
<dbReference type="PROSITE" id="PS50216">
    <property type="entry name" value="DHHC"/>
    <property type="match status" value="1"/>
</dbReference>
<dbReference type="InterPro" id="IPR001594">
    <property type="entry name" value="Palmitoyltrfase_DHHC"/>
</dbReference>
<gene>
    <name evidence="10" type="primary">g1436</name>
    <name evidence="10" type="ORF">VP750_LOCUS1235</name>
</gene>
<evidence type="ECO:0000256" key="1">
    <source>
        <dbReference type="ARBA" id="ARBA00004141"/>
    </source>
</evidence>
<evidence type="ECO:0000259" key="9">
    <source>
        <dbReference type="Pfam" id="PF01529"/>
    </source>
</evidence>